<dbReference type="InterPro" id="IPR003661">
    <property type="entry name" value="HisK_dim/P_dom"/>
</dbReference>
<dbReference type="CDD" id="cd00075">
    <property type="entry name" value="HATPase"/>
    <property type="match status" value="1"/>
</dbReference>
<dbReference type="OrthoDB" id="9792991at2"/>
<dbReference type="GO" id="GO:0005886">
    <property type="term" value="C:plasma membrane"/>
    <property type="evidence" value="ECO:0007669"/>
    <property type="project" value="TreeGrafter"/>
</dbReference>
<keyword evidence="7" id="KW-0902">Two-component regulatory system</keyword>
<comment type="caution">
    <text evidence="9">The sequence shown here is derived from an EMBL/GenBank/DDBJ whole genome shotgun (WGS) entry which is preliminary data.</text>
</comment>
<accession>A0A401UGV5</accession>
<keyword evidence="5" id="KW-0808">Transferase</keyword>
<gene>
    <name evidence="9" type="ORF">Ctaglu_04200</name>
</gene>
<dbReference type="InterPro" id="IPR005467">
    <property type="entry name" value="His_kinase_dom"/>
</dbReference>
<dbReference type="InterPro" id="IPR036097">
    <property type="entry name" value="HisK_dim/P_sf"/>
</dbReference>
<dbReference type="CDD" id="cd00082">
    <property type="entry name" value="HisKA"/>
    <property type="match status" value="1"/>
</dbReference>
<evidence type="ECO:0000259" key="8">
    <source>
        <dbReference type="PROSITE" id="PS50109"/>
    </source>
</evidence>
<protein>
    <recommendedName>
        <fullName evidence="3">histidine kinase</fullName>
        <ecNumber evidence="3">2.7.13.3</ecNumber>
    </recommendedName>
</protein>
<evidence type="ECO:0000313" key="10">
    <source>
        <dbReference type="Proteomes" id="UP000287872"/>
    </source>
</evidence>
<dbReference type="RefSeq" id="WP_124997603.1">
    <property type="nucleotide sequence ID" value="NZ_BHYK01000002.1"/>
</dbReference>
<dbReference type="Proteomes" id="UP000287872">
    <property type="component" value="Unassembled WGS sequence"/>
</dbReference>
<sequence length="301" mass="34891">MIYIIAVLLIIVTFLITRLFYVERGVESITKQLIDINENKRDKKLTIGLLSKRIEALAEEINRIIQVKKQSKANKIKSENDLRQTIANMSHDLRTPLTSIIGYIQFLKLDNISEDEKKEYLDIAEQRAKSLECLLNDFYELSLIESLDYELYLQKININKILQEVMLSKYADFMNRDIRVNIEIPKENIYIVAEEKSLERVIENLLSNTVKYAKDTVDICLKIENNMVLLRISNIDKDLTLDDAKHIFDRFYMADKTRSDKGTGLGLAIVKGLVQKMNGDITADIIDKTLNIYCKFQIIKS</sequence>
<comment type="subcellular location">
    <subcellularLocation>
        <location evidence="2">Membrane</location>
    </subcellularLocation>
</comment>
<evidence type="ECO:0000256" key="2">
    <source>
        <dbReference type="ARBA" id="ARBA00004370"/>
    </source>
</evidence>
<proteinExistence type="predicted"/>
<dbReference type="SMART" id="SM00388">
    <property type="entry name" value="HisKA"/>
    <property type="match status" value="1"/>
</dbReference>
<dbReference type="EMBL" id="BHYK01000002">
    <property type="protein sequence ID" value="GCD08797.1"/>
    <property type="molecule type" value="Genomic_DNA"/>
</dbReference>
<dbReference type="AlphaFoldDB" id="A0A401UGV5"/>
<organism evidence="9 10">
    <name type="scientific">Clostridium tagluense</name>
    <dbReference type="NCBI Taxonomy" id="360422"/>
    <lineage>
        <taxon>Bacteria</taxon>
        <taxon>Bacillati</taxon>
        <taxon>Bacillota</taxon>
        <taxon>Clostridia</taxon>
        <taxon>Eubacteriales</taxon>
        <taxon>Clostridiaceae</taxon>
        <taxon>Clostridium</taxon>
    </lineage>
</organism>
<name>A0A401UGV5_9CLOT</name>
<feature type="domain" description="Histidine kinase" evidence="8">
    <location>
        <begin position="88"/>
        <end position="282"/>
    </location>
</feature>
<keyword evidence="4" id="KW-0597">Phosphoprotein</keyword>
<evidence type="ECO:0000256" key="4">
    <source>
        <dbReference type="ARBA" id="ARBA00022553"/>
    </source>
</evidence>
<evidence type="ECO:0000256" key="6">
    <source>
        <dbReference type="ARBA" id="ARBA00022777"/>
    </source>
</evidence>
<dbReference type="InterPro" id="IPR004358">
    <property type="entry name" value="Sig_transdc_His_kin-like_C"/>
</dbReference>
<keyword evidence="10" id="KW-1185">Reference proteome</keyword>
<evidence type="ECO:0000256" key="1">
    <source>
        <dbReference type="ARBA" id="ARBA00000085"/>
    </source>
</evidence>
<dbReference type="PANTHER" id="PTHR45453:SF1">
    <property type="entry name" value="PHOSPHATE REGULON SENSOR PROTEIN PHOR"/>
    <property type="match status" value="1"/>
</dbReference>
<dbReference type="SUPFAM" id="SSF55874">
    <property type="entry name" value="ATPase domain of HSP90 chaperone/DNA topoisomerase II/histidine kinase"/>
    <property type="match status" value="1"/>
</dbReference>
<dbReference type="GO" id="GO:0016036">
    <property type="term" value="P:cellular response to phosphate starvation"/>
    <property type="evidence" value="ECO:0007669"/>
    <property type="project" value="TreeGrafter"/>
</dbReference>
<dbReference type="SMART" id="SM00387">
    <property type="entry name" value="HATPase_c"/>
    <property type="match status" value="1"/>
</dbReference>
<dbReference type="SUPFAM" id="SSF47384">
    <property type="entry name" value="Homodimeric domain of signal transducing histidine kinase"/>
    <property type="match status" value="1"/>
</dbReference>
<evidence type="ECO:0000313" key="9">
    <source>
        <dbReference type="EMBL" id="GCD08797.1"/>
    </source>
</evidence>
<dbReference type="GO" id="GO:0000155">
    <property type="term" value="F:phosphorelay sensor kinase activity"/>
    <property type="evidence" value="ECO:0007669"/>
    <property type="project" value="InterPro"/>
</dbReference>
<dbReference type="InterPro" id="IPR003594">
    <property type="entry name" value="HATPase_dom"/>
</dbReference>
<dbReference type="Gene3D" id="1.10.287.130">
    <property type="match status" value="1"/>
</dbReference>
<dbReference type="Gene3D" id="3.30.565.10">
    <property type="entry name" value="Histidine kinase-like ATPase, C-terminal domain"/>
    <property type="match status" value="1"/>
</dbReference>
<dbReference type="PROSITE" id="PS50109">
    <property type="entry name" value="HIS_KIN"/>
    <property type="match status" value="1"/>
</dbReference>
<dbReference type="EC" id="2.7.13.3" evidence="3"/>
<dbReference type="PANTHER" id="PTHR45453">
    <property type="entry name" value="PHOSPHATE REGULON SENSOR PROTEIN PHOR"/>
    <property type="match status" value="1"/>
</dbReference>
<dbReference type="InterPro" id="IPR050351">
    <property type="entry name" value="BphY/WalK/GraS-like"/>
</dbReference>
<reference evidence="9 10" key="1">
    <citation type="submission" date="2018-11" db="EMBL/GenBank/DDBJ databases">
        <title>Genome sequencing and assembly of Clostridium tagluense strain A121.</title>
        <authorList>
            <person name="Murakami T."/>
            <person name="Segawa T."/>
            <person name="Shcherbakova V.A."/>
            <person name="Mori H."/>
            <person name="Yoshimura Y."/>
        </authorList>
    </citation>
    <scope>NUCLEOTIDE SEQUENCE [LARGE SCALE GENOMIC DNA]</scope>
    <source>
        <strain evidence="9 10">A121</strain>
    </source>
</reference>
<evidence type="ECO:0000256" key="3">
    <source>
        <dbReference type="ARBA" id="ARBA00012438"/>
    </source>
</evidence>
<dbReference type="InterPro" id="IPR036890">
    <property type="entry name" value="HATPase_C_sf"/>
</dbReference>
<evidence type="ECO:0000256" key="5">
    <source>
        <dbReference type="ARBA" id="ARBA00022679"/>
    </source>
</evidence>
<keyword evidence="6 9" id="KW-0418">Kinase</keyword>
<dbReference type="PRINTS" id="PR00344">
    <property type="entry name" value="BCTRLSENSOR"/>
</dbReference>
<dbReference type="Pfam" id="PF00512">
    <property type="entry name" value="HisKA"/>
    <property type="match status" value="1"/>
</dbReference>
<dbReference type="Pfam" id="PF02518">
    <property type="entry name" value="HATPase_c"/>
    <property type="match status" value="1"/>
</dbReference>
<dbReference type="GO" id="GO:0004721">
    <property type="term" value="F:phosphoprotein phosphatase activity"/>
    <property type="evidence" value="ECO:0007669"/>
    <property type="project" value="TreeGrafter"/>
</dbReference>
<comment type="catalytic activity">
    <reaction evidence="1">
        <text>ATP + protein L-histidine = ADP + protein N-phospho-L-histidine.</text>
        <dbReference type="EC" id="2.7.13.3"/>
    </reaction>
</comment>
<evidence type="ECO:0000256" key="7">
    <source>
        <dbReference type="ARBA" id="ARBA00023012"/>
    </source>
</evidence>